<evidence type="ECO:0000256" key="6">
    <source>
        <dbReference type="ARBA" id="ARBA00022960"/>
    </source>
</evidence>
<evidence type="ECO:0000256" key="10">
    <source>
        <dbReference type="SAM" id="MobiDB-lite"/>
    </source>
</evidence>
<evidence type="ECO:0000256" key="9">
    <source>
        <dbReference type="PROSITE-ProRule" id="PRU01373"/>
    </source>
</evidence>
<evidence type="ECO:0000256" key="5">
    <source>
        <dbReference type="ARBA" id="ARBA00022801"/>
    </source>
</evidence>
<dbReference type="GO" id="GO:0008360">
    <property type="term" value="P:regulation of cell shape"/>
    <property type="evidence" value="ECO:0007669"/>
    <property type="project" value="UniProtKB-UniRule"/>
</dbReference>
<evidence type="ECO:0000256" key="7">
    <source>
        <dbReference type="ARBA" id="ARBA00022984"/>
    </source>
</evidence>
<dbReference type="PANTHER" id="PTHR30582">
    <property type="entry name" value="L,D-TRANSPEPTIDASE"/>
    <property type="match status" value="1"/>
</dbReference>
<keyword evidence="8 9" id="KW-0961">Cell wall biogenesis/degradation</keyword>
<dbReference type="InterPro" id="IPR005490">
    <property type="entry name" value="LD_TPept_cat_dom"/>
</dbReference>
<protein>
    <submittedName>
        <fullName evidence="12">L,D-transpeptidase</fullName>
    </submittedName>
</protein>
<evidence type="ECO:0000259" key="11">
    <source>
        <dbReference type="PROSITE" id="PS52029"/>
    </source>
</evidence>
<organism evidence="12 13">
    <name type="scientific">Brucella tritici</name>
    <dbReference type="NCBI Taxonomy" id="94626"/>
    <lineage>
        <taxon>Bacteria</taxon>
        <taxon>Pseudomonadati</taxon>
        <taxon>Pseudomonadota</taxon>
        <taxon>Alphaproteobacteria</taxon>
        <taxon>Hyphomicrobiales</taxon>
        <taxon>Brucellaceae</taxon>
        <taxon>Brucella/Ochrobactrum group</taxon>
        <taxon>Brucella</taxon>
    </lineage>
</organism>
<dbReference type="InterPro" id="IPR038063">
    <property type="entry name" value="Transpep_catalytic_dom"/>
</dbReference>
<comment type="pathway">
    <text evidence="1 9">Cell wall biogenesis; peptidoglycan biosynthesis.</text>
</comment>
<proteinExistence type="inferred from homology"/>
<evidence type="ECO:0000313" key="12">
    <source>
        <dbReference type="EMBL" id="KAB2663309.1"/>
    </source>
</evidence>
<feature type="active site" description="Nucleophile" evidence="9">
    <location>
        <position position="164"/>
    </location>
</feature>
<evidence type="ECO:0000256" key="1">
    <source>
        <dbReference type="ARBA" id="ARBA00004752"/>
    </source>
</evidence>
<evidence type="ECO:0000256" key="2">
    <source>
        <dbReference type="ARBA" id="ARBA00005992"/>
    </source>
</evidence>
<dbReference type="PROSITE" id="PS51257">
    <property type="entry name" value="PROKAR_LIPOPROTEIN"/>
    <property type="match status" value="1"/>
</dbReference>
<gene>
    <name evidence="12" type="ORF">F9K91_18960</name>
</gene>
<evidence type="ECO:0000256" key="8">
    <source>
        <dbReference type="ARBA" id="ARBA00023316"/>
    </source>
</evidence>
<dbReference type="Proteomes" id="UP000430843">
    <property type="component" value="Unassembled WGS sequence"/>
</dbReference>
<name>A0A833FL32_9HYPH</name>
<keyword evidence="3" id="KW-0328">Glycosyltransferase</keyword>
<feature type="domain" description="L,D-TPase catalytic" evidence="11">
    <location>
        <begin position="51"/>
        <end position="188"/>
    </location>
</feature>
<keyword evidence="6 9" id="KW-0133">Cell shape</keyword>
<dbReference type="EMBL" id="WBWA01000022">
    <property type="protein sequence ID" value="KAB2663309.1"/>
    <property type="molecule type" value="Genomic_DNA"/>
</dbReference>
<comment type="caution">
    <text evidence="12">The sequence shown here is derived from an EMBL/GenBank/DDBJ whole genome shotgun (WGS) entry which is preliminary data.</text>
</comment>
<feature type="region of interest" description="Disordered" evidence="10">
    <location>
        <begin position="25"/>
        <end position="44"/>
    </location>
</feature>
<sequence length="189" mass="20022">MKFNRRIFLLAAGSMLTGCASSETERVGLDRPAPSNRGGQTVDYETSEPAGTIIVEPSRYELLLIQGGGKALTYPVGVGKAGHSFSGRATVGRKEEWPKWTPTANMIAADPDGKGRLAGGVQGGAANPLGARALYLFQGGRDTLYRIHGTNDPSSIGKSVSSGCIRMFDRDVIDLYERVPIGAPVIVRG</sequence>
<dbReference type="GO" id="GO:0018104">
    <property type="term" value="P:peptidoglycan-protein cross-linking"/>
    <property type="evidence" value="ECO:0007669"/>
    <property type="project" value="TreeGrafter"/>
</dbReference>
<keyword evidence="4" id="KW-0808">Transferase</keyword>
<dbReference type="GO" id="GO:0005576">
    <property type="term" value="C:extracellular region"/>
    <property type="evidence" value="ECO:0007669"/>
    <property type="project" value="TreeGrafter"/>
</dbReference>
<evidence type="ECO:0000256" key="3">
    <source>
        <dbReference type="ARBA" id="ARBA00022676"/>
    </source>
</evidence>
<dbReference type="GO" id="GO:0071972">
    <property type="term" value="F:peptidoglycan L,D-transpeptidase activity"/>
    <property type="evidence" value="ECO:0007669"/>
    <property type="project" value="TreeGrafter"/>
</dbReference>
<dbReference type="UniPathway" id="UPA00219"/>
<comment type="similarity">
    <text evidence="2">Belongs to the YkuD family.</text>
</comment>
<dbReference type="Gene3D" id="2.40.440.10">
    <property type="entry name" value="L,D-transpeptidase catalytic domain-like"/>
    <property type="match status" value="1"/>
</dbReference>
<feature type="active site" description="Proton donor/acceptor" evidence="9">
    <location>
        <position position="148"/>
    </location>
</feature>
<dbReference type="GO" id="GO:0016757">
    <property type="term" value="F:glycosyltransferase activity"/>
    <property type="evidence" value="ECO:0007669"/>
    <property type="project" value="UniProtKB-KW"/>
</dbReference>
<keyword evidence="13" id="KW-1185">Reference proteome</keyword>
<dbReference type="Pfam" id="PF03734">
    <property type="entry name" value="YkuD"/>
    <property type="match status" value="1"/>
</dbReference>
<reference evidence="12 13" key="1">
    <citation type="submission" date="2019-09" db="EMBL/GenBank/DDBJ databases">
        <title>Taxonomic organization of the family Brucellaceae based on a phylogenomic approach.</title>
        <authorList>
            <person name="Leclercq S."/>
            <person name="Cloeckaert A."/>
            <person name="Zygmunt M.S."/>
        </authorList>
    </citation>
    <scope>NUCLEOTIDE SEQUENCE [LARGE SCALE GENOMIC DNA]</scope>
    <source>
        <strain evidence="12 13">LMG 18957</strain>
    </source>
</reference>
<dbReference type="PANTHER" id="PTHR30582:SF24">
    <property type="entry name" value="L,D-TRANSPEPTIDASE ERFK_SRFK-RELATED"/>
    <property type="match status" value="1"/>
</dbReference>
<dbReference type="InterPro" id="IPR050979">
    <property type="entry name" value="LD-transpeptidase"/>
</dbReference>
<evidence type="ECO:0000313" key="13">
    <source>
        <dbReference type="Proteomes" id="UP000430843"/>
    </source>
</evidence>
<dbReference type="SUPFAM" id="SSF141523">
    <property type="entry name" value="L,D-transpeptidase catalytic domain-like"/>
    <property type="match status" value="1"/>
</dbReference>
<keyword evidence="7 9" id="KW-0573">Peptidoglycan synthesis</keyword>
<dbReference type="CDD" id="cd16913">
    <property type="entry name" value="YkuD_like"/>
    <property type="match status" value="1"/>
</dbReference>
<dbReference type="GO" id="GO:0071555">
    <property type="term" value="P:cell wall organization"/>
    <property type="evidence" value="ECO:0007669"/>
    <property type="project" value="UniProtKB-UniRule"/>
</dbReference>
<keyword evidence="5" id="KW-0378">Hydrolase</keyword>
<evidence type="ECO:0000256" key="4">
    <source>
        <dbReference type="ARBA" id="ARBA00022679"/>
    </source>
</evidence>
<dbReference type="FunFam" id="2.40.440.10:FF:000002">
    <property type="entry name" value="L,D-transpeptidase ErfK/SrfK"/>
    <property type="match status" value="1"/>
</dbReference>
<dbReference type="PROSITE" id="PS52029">
    <property type="entry name" value="LD_TPASE"/>
    <property type="match status" value="1"/>
</dbReference>
<dbReference type="AlphaFoldDB" id="A0A833FL32"/>
<accession>A0A833FL32</accession>